<dbReference type="EMBL" id="KB445798">
    <property type="protein sequence ID" value="EMD36469.1"/>
    <property type="molecule type" value="Genomic_DNA"/>
</dbReference>
<sequence length="125" mass="14158">MRFLRLSIKISPFPGLSHFLYLSEEAVVSCVFYVQLCSEIFCNTSDTSSHDTCPSILSVLALCVIKLYCITVAFVRTIVVYEFGLSDRHTTMQSCSARTTRVLCKHTVHPMRPSTIHCNDQRTTM</sequence>
<accession>M2PJT2</accession>
<name>M2PJT2_CERS8</name>
<evidence type="ECO:0000313" key="2">
    <source>
        <dbReference type="Proteomes" id="UP000016930"/>
    </source>
</evidence>
<dbReference type="HOGENOM" id="CLU_1992361_0_0_1"/>
<gene>
    <name evidence="1" type="ORF">CERSUDRAFT_115496</name>
</gene>
<keyword evidence="2" id="KW-1185">Reference proteome</keyword>
<protein>
    <submittedName>
        <fullName evidence="1">Uncharacterized protein</fullName>
    </submittedName>
</protein>
<proteinExistence type="predicted"/>
<organism evidence="1 2">
    <name type="scientific">Ceriporiopsis subvermispora (strain B)</name>
    <name type="common">White-rot fungus</name>
    <name type="synonym">Gelatoporia subvermispora</name>
    <dbReference type="NCBI Taxonomy" id="914234"/>
    <lineage>
        <taxon>Eukaryota</taxon>
        <taxon>Fungi</taxon>
        <taxon>Dikarya</taxon>
        <taxon>Basidiomycota</taxon>
        <taxon>Agaricomycotina</taxon>
        <taxon>Agaricomycetes</taxon>
        <taxon>Polyporales</taxon>
        <taxon>Gelatoporiaceae</taxon>
        <taxon>Gelatoporia</taxon>
    </lineage>
</organism>
<evidence type="ECO:0000313" key="1">
    <source>
        <dbReference type="EMBL" id="EMD36469.1"/>
    </source>
</evidence>
<dbReference type="Proteomes" id="UP000016930">
    <property type="component" value="Unassembled WGS sequence"/>
</dbReference>
<reference evidence="1 2" key="1">
    <citation type="journal article" date="2012" name="Proc. Natl. Acad. Sci. U.S.A.">
        <title>Comparative genomics of Ceriporiopsis subvermispora and Phanerochaete chrysosporium provide insight into selective ligninolysis.</title>
        <authorList>
            <person name="Fernandez-Fueyo E."/>
            <person name="Ruiz-Duenas F.J."/>
            <person name="Ferreira P."/>
            <person name="Floudas D."/>
            <person name="Hibbett D.S."/>
            <person name="Canessa P."/>
            <person name="Larrondo L.F."/>
            <person name="James T.Y."/>
            <person name="Seelenfreund D."/>
            <person name="Lobos S."/>
            <person name="Polanco R."/>
            <person name="Tello M."/>
            <person name="Honda Y."/>
            <person name="Watanabe T."/>
            <person name="Watanabe T."/>
            <person name="Ryu J.S."/>
            <person name="Kubicek C.P."/>
            <person name="Schmoll M."/>
            <person name="Gaskell J."/>
            <person name="Hammel K.E."/>
            <person name="St John F.J."/>
            <person name="Vanden Wymelenberg A."/>
            <person name="Sabat G."/>
            <person name="Splinter BonDurant S."/>
            <person name="Syed K."/>
            <person name="Yadav J.S."/>
            <person name="Doddapaneni H."/>
            <person name="Subramanian V."/>
            <person name="Lavin J.L."/>
            <person name="Oguiza J.A."/>
            <person name="Perez G."/>
            <person name="Pisabarro A.G."/>
            <person name="Ramirez L."/>
            <person name="Santoyo F."/>
            <person name="Master E."/>
            <person name="Coutinho P.M."/>
            <person name="Henrissat B."/>
            <person name="Lombard V."/>
            <person name="Magnuson J.K."/>
            <person name="Kuees U."/>
            <person name="Hori C."/>
            <person name="Igarashi K."/>
            <person name="Samejima M."/>
            <person name="Held B.W."/>
            <person name="Barry K.W."/>
            <person name="LaButti K.M."/>
            <person name="Lapidus A."/>
            <person name="Lindquist E.A."/>
            <person name="Lucas S.M."/>
            <person name="Riley R."/>
            <person name="Salamov A.A."/>
            <person name="Hoffmeister D."/>
            <person name="Schwenk D."/>
            <person name="Hadar Y."/>
            <person name="Yarden O."/>
            <person name="de Vries R.P."/>
            <person name="Wiebenga A."/>
            <person name="Stenlid J."/>
            <person name="Eastwood D."/>
            <person name="Grigoriev I.V."/>
            <person name="Berka R.M."/>
            <person name="Blanchette R.A."/>
            <person name="Kersten P."/>
            <person name="Martinez A.T."/>
            <person name="Vicuna R."/>
            <person name="Cullen D."/>
        </authorList>
    </citation>
    <scope>NUCLEOTIDE SEQUENCE [LARGE SCALE GENOMIC DNA]</scope>
    <source>
        <strain evidence="1 2">B</strain>
    </source>
</reference>
<dbReference type="AlphaFoldDB" id="M2PJT2"/>